<gene>
    <name evidence="2" type="ORF">PLEPLA_LOCUS17551</name>
</gene>
<feature type="region of interest" description="Disordered" evidence="1">
    <location>
        <begin position="1"/>
        <end position="27"/>
    </location>
</feature>
<dbReference type="AlphaFoldDB" id="A0A9N7YL34"/>
<keyword evidence="3" id="KW-1185">Reference proteome</keyword>
<comment type="caution">
    <text evidence="2">The sequence shown here is derived from an EMBL/GenBank/DDBJ whole genome shotgun (WGS) entry which is preliminary data.</text>
</comment>
<organism evidence="2 3">
    <name type="scientific">Pleuronectes platessa</name>
    <name type="common">European plaice</name>
    <dbReference type="NCBI Taxonomy" id="8262"/>
    <lineage>
        <taxon>Eukaryota</taxon>
        <taxon>Metazoa</taxon>
        <taxon>Chordata</taxon>
        <taxon>Craniata</taxon>
        <taxon>Vertebrata</taxon>
        <taxon>Euteleostomi</taxon>
        <taxon>Actinopterygii</taxon>
        <taxon>Neopterygii</taxon>
        <taxon>Teleostei</taxon>
        <taxon>Neoteleostei</taxon>
        <taxon>Acanthomorphata</taxon>
        <taxon>Carangaria</taxon>
        <taxon>Pleuronectiformes</taxon>
        <taxon>Pleuronectoidei</taxon>
        <taxon>Pleuronectidae</taxon>
        <taxon>Pleuronectes</taxon>
    </lineage>
</organism>
<reference evidence="2" key="1">
    <citation type="submission" date="2020-03" db="EMBL/GenBank/DDBJ databases">
        <authorList>
            <person name="Weist P."/>
        </authorList>
    </citation>
    <scope>NUCLEOTIDE SEQUENCE</scope>
</reference>
<proteinExistence type="predicted"/>
<evidence type="ECO:0000313" key="2">
    <source>
        <dbReference type="EMBL" id="CAB1429573.1"/>
    </source>
</evidence>
<protein>
    <submittedName>
        <fullName evidence="2">Uncharacterized protein</fullName>
    </submittedName>
</protein>
<evidence type="ECO:0000256" key="1">
    <source>
        <dbReference type="SAM" id="MobiDB-lite"/>
    </source>
</evidence>
<name>A0A9N7YL34_PLEPL</name>
<dbReference type="Proteomes" id="UP001153269">
    <property type="component" value="Unassembled WGS sequence"/>
</dbReference>
<accession>A0A9N7YL34</accession>
<sequence length="154" mass="16262">MLRAHEGGPRGSCHPHPPHPLTPSPLNWGPGCTKGLALPPLTTPKNVSRLPLHSLPSCSGQCPNARTSHLGLAKPVPTVGGGAPLPCLAPVLAALRTLPCIRKHAGVGRESRSGLENDVAVLPRPDFLLSLALWRLSPEGHRQESPIMLIQTNL</sequence>
<evidence type="ECO:0000313" key="3">
    <source>
        <dbReference type="Proteomes" id="UP001153269"/>
    </source>
</evidence>
<dbReference type="EMBL" id="CADEAL010001150">
    <property type="protein sequence ID" value="CAB1429573.1"/>
    <property type="molecule type" value="Genomic_DNA"/>
</dbReference>